<evidence type="ECO:0000313" key="2">
    <source>
        <dbReference type="Proteomes" id="UP000233293"/>
    </source>
</evidence>
<sequence>MPGLEPGIHVPEQVSVVRSHRVDGRVKHGHDGFWGHHTISRTGPYSLRRRCSAPDAPSRLPEWSSGVAAPLPVSRPFAGI</sequence>
<gene>
    <name evidence="1" type="ORF">CWS72_25660</name>
</gene>
<organism evidence="1 2">
    <name type="scientific">Telmatospirillum siberiense</name>
    <dbReference type="NCBI Taxonomy" id="382514"/>
    <lineage>
        <taxon>Bacteria</taxon>
        <taxon>Pseudomonadati</taxon>
        <taxon>Pseudomonadota</taxon>
        <taxon>Alphaproteobacteria</taxon>
        <taxon>Rhodospirillales</taxon>
        <taxon>Rhodospirillaceae</taxon>
        <taxon>Telmatospirillum</taxon>
    </lineage>
</organism>
<proteinExistence type="predicted"/>
<dbReference type="EMBL" id="PIUM01000048">
    <property type="protein sequence ID" value="PKU21655.1"/>
    <property type="molecule type" value="Genomic_DNA"/>
</dbReference>
<dbReference type="Proteomes" id="UP000233293">
    <property type="component" value="Unassembled WGS sequence"/>
</dbReference>
<protein>
    <submittedName>
        <fullName evidence="1">Uncharacterized protein</fullName>
    </submittedName>
</protein>
<keyword evidence="2" id="KW-1185">Reference proteome</keyword>
<dbReference type="AlphaFoldDB" id="A0A2N3PMM5"/>
<reference evidence="2" key="1">
    <citation type="submission" date="2017-12" db="EMBL/GenBank/DDBJ databases">
        <title>Draft genome sequence of Telmatospirillum siberiense 26-4b1T, an acidotolerant peatland alphaproteobacterium potentially involved in sulfur cycling.</title>
        <authorList>
            <person name="Hausmann B."/>
            <person name="Pjevac P."/>
            <person name="Schreck K."/>
            <person name="Herbold C.W."/>
            <person name="Daims H."/>
            <person name="Wagner M."/>
            <person name="Pester M."/>
            <person name="Loy A."/>
        </authorList>
    </citation>
    <scope>NUCLEOTIDE SEQUENCE [LARGE SCALE GENOMIC DNA]</scope>
    <source>
        <strain evidence="2">26-4b1</strain>
    </source>
</reference>
<comment type="caution">
    <text evidence="1">The sequence shown here is derived from an EMBL/GenBank/DDBJ whole genome shotgun (WGS) entry which is preliminary data.</text>
</comment>
<evidence type="ECO:0000313" key="1">
    <source>
        <dbReference type="EMBL" id="PKU21655.1"/>
    </source>
</evidence>
<accession>A0A2N3PMM5</accession>
<name>A0A2N3PMM5_9PROT</name>